<name>A0A8J6LFZ9_TENMO</name>
<accession>A0A8J6LFZ9</accession>
<sequence>MRRAVVPGVSGGEPKFTVYGEVSVWDFLHGGEPQLAMARVIGGRDGVSFGEVRACPEEQYPGARPRIAAVYSGTPDTDGTAESSEHNWRLRPPGGEPNGRGTKDERT</sequence>
<dbReference type="EMBL" id="JABDTM020012280">
    <property type="protein sequence ID" value="KAH0820310.1"/>
    <property type="molecule type" value="Genomic_DNA"/>
</dbReference>
<organism evidence="2 3">
    <name type="scientific">Tenebrio molitor</name>
    <name type="common">Yellow mealworm beetle</name>
    <dbReference type="NCBI Taxonomy" id="7067"/>
    <lineage>
        <taxon>Eukaryota</taxon>
        <taxon>Metazoa</taxon>
        <taxon>Ecdysozoa</taxon>
        <taxon>Arthropoda</taxon>
        <taxon>Hexapoda</taxon>
        <taxon>Insecta</taxon>
        <taxon>Pterygota</taxon>
        <taxon>Neoptera</taxon>
        <taxon>Endopterygota</taxon>
        <taxon>Coleoptera</taxon>
        <taxon>Polyphaga</taxon>
        <taxon>Cucujiformia</taxon>
        <taxon>Tenebrionidae</taxon>
        <taxon>Tenebrio</taxon>
    </lineage>
</organism>
<proteinExistence type="predicted"/>
<protein>
    <submittedName>
        <fullName evidence="2">Uncharacterized protein</fullName>
    </submittedName>
</protein>
<feature type="region of interest" description="Disordered" evidence="1">
    <location>
        <begin position="69"/>
        <end position="107"/>
    </location>
</feature>
<reference evidence="2" key="2">
    <citation type="submission" date="2021-08" db="EMBL/GenBank/DDBJ databases">
        <authorList>
            <person name="Eriksson T."/>
        </authorList>
    </citation>
    <scope>NUCLEOTIDE SEQUENCE</scope>
    <source>
        <strain evidence="2">Stoneville</strain>
        <tissue evidence="2">Whole head</tissue>
    </source>
</reference>
<dbReference type="Proteomes" id="UP000719412">
    <property type="component" value="Unassembled WGS sequence"/>
</dbReference>
<evidence type="ECO:0000313" key="3">
    <source>
        <dbReference type="Proteomes" id="UP000719412"/>
    </source>
</evidence>
<reference evidence="2" key="1">
    <citation type="journal article" date="2020" name="J Insects Food Feed">
        <title>The yellow mealworm (Tenebrio molitor) genome: a resource for the emerging insects as food and feed industry.</title>
        <authorList>
            <person name="Eriksson T."/>
            <person name="Andere A."/>
            <person name="Kelstrup H."/>
            <person name="Emery V."/>
            <person name="Picard C."/>
        </authorList>
    </citation>
    <scope>NUCLEOTIDE SEQUENCE</scope>
    <source>
        <strain evidence="2">Stoneville</strain>
        <tissue evidence="2">Whole head</tissue>
    </source>
</reference>
<evidence type="ECO:0000256" key="1">
    <source>
        <dbReference type="SAM" id="MobiDB-lite"/>
    </source>
</evidence>
<dbReference type="AlphaFoldDB" id="A0A8J6LFZ9"/>
<evidence type="ECO:0000313" key="2">
    <source>
        <dbReference type="EMBL" id="KAH0820310.1"/>
    </source>
</evidence>
<comment type="caution">
    <text evidence="2">The sequence shown here is derived from an EMBL/GenBank/DDBJ whole genome shotgun (WGS) entry which is preliminary data.</text>
</comment>
<keyword evidence="3" id="KW-1185">Reference proteome</keyword>
<gene>
    <name evidence="2" type="ORF">GEV33_002481</name>
</gene>